<keyword evidence="3 5" id="KW-0378">Hydrolase</keyword>
<dbReference type="InterPro" id="IPR003593">
    <property type="entry name" value="AAA+_ATPase"/>
</dbReference>
<reference evidence="5" key="2">
    <citation type="submission" date="2020-04" db="EMBL/GenBank/DDBJ databases">
        <authorList>
            <consortium name="NCBI Genome Project"/>
        </authorList>
    </citation>
    <scope>NUCLEOTIDE SEQUENCE</scope>
    <source>
        <strain evidence="5">CBS 304.34</strain>
    </source>
</reference>
<dbReference type="InterPro" id="IPR003959">
    <property type="entry name" value="ATPase_AAA_core"/>
</dbReference>
<feature type="region of interest" description="Disordered" evidence="1">
    <location>
        <begin position="1"/>
        <end position="34"/>
    </location>
</feature>
<feature type="compositionally biased region" description="Low complexity" evidence="1">
    <location>
        <begin position="9"/>
        <end position="30"/>
    </location>
</feature>
<dbReference type="InterPro" id="IPR054289">
    <property type="entry name" value="DUF7025"/>
</dbReference>
<organism evidence="3">
    <name type="scientific">Mytilinidion resinicola</name>
    <dbReference type="NCBI Taxonomy" id="574789"/>
    <lineage>
        <taxon>Eukaryota</taxon>
        <taxon>Fungi</taxon>
        <taxon>Dikarya</taxon>
        <taxon>Ascomycota</taxon>
        <taxon>Pezizomycotina</taxon>
        <taxon>Dothideomycetes</taxon>
        <taxon>Pleosporomycetidae</taxon>
        <taxon>Mytilinidiales</taxon>
        <taxon>Mytilinidiaceae</taxon>
        <taxon>Mytilinidion</taxon>
    </lineage>
</organism>
<proteinExistence type="predicted"/>
<dbReference type="SMART" id="SM00382">
    <property type="entry name" value="AAA"/>
    <property type="match status" value="1"/>
</dbReference>
<dbReference type="PANTHER" id="PTHR46411">
    <property type="entry name" value="FAMILY ATPASE, PUTATIVE-RELATED"/>
    <property type="match status" value="1"/>
</dbReference>
<dbReference type="GeneID" id="54458192"/>
<reference evidence="3 5" key="1">
    <citation type="journal article" date="2020" name="Stud. Mycol.">
        <title>101 Dothideomycetes genomes: a test case for predicting lifestyles and emergence of pathogens.</title>
        <authorList>
            <person name="Haridas S."/>
            <person name="Albert R."/>
            <person name="Binder M."/>
            <person name="Bloem J."/>
            <person name="Labutti K."/>
            <person name="Salamov A."/>
            <person name="Andreopoulos B."/>
            <person name="Baker S."/>
            <person name="Barry K."/>
            <person name="Bills G."/>
            <person name="Bluhm B."/>
            <person name="Cannon C."/>
            <person name="Castanera R."/>
            <person name="Culley D."/>
            <person name="Daum C."/>
            <person name="Ezra D."/>
            <person name="Gonzalez J."/>
            <person name="Henrissat B."/>
            <person name="Kuo A."/>
            <person name="Liang C."/>
            <person name="Lipzen A."/>
            <person name="Lutzoni F."/>
            <person name="Magnuson J."/>
            <person name="Mondo S."/>
            <person name="Nolan M."/>
            <person name="Ohm R."/>
            <person name="Pangilinan J."/>
            <person name="Park H.-J."/>
            <person name="Ramirez L."/>
            <person name="Alfaro M."/>
            <person name="Sun H."/>
            <person name="Tritt A."/>
            <person name="Yoshinaga Y."/>
            <person name="Zwiers L.-H."/>
            <person name="Turgeon B."/>
            <person name="Goodwin S."/>
            <person name="Spatafora J."/>
            <person name="Crous P."/>
            <person name="Grigoriev I."/>
        </authorList>
    </citation>
    <scope>NUCLEOTIDE SEQUENCE</scope>
    <source>
        <strain evidence="3 5">CBS 304.34</strain>
    </source>
</reference>
<dbReference type="OrthoDB" id="10042665at2759"/>
<dbReference type="AlphaFoldDB" id="A0A6A6Z9S6"/>
<sequence length="707" mass="79675">MPVTSKLVTAAPSNARAATTPPSSPSQPLSRHGESEQLVAFELAALFKDILKIAQATQAVPPPPPEVQVIEEEKQPRIRASKVEFKLVNEIWDRAKCKYKIVETSESSEDDEYEEYLFIVRQQFDKNNKSFSTFLDMKSEELRDILRLLLKDVKAVCLREDKPTISPRLLFSFLPQLKAYRENSLSPDSIGAQHLDVLVAFLENHFSSTTKSLLPLLEHGEITFSLLWALFKPNTHIFTICDGSDQPRCLIYDSGELKTSLLGEKRFELDCRYLGCDGKVFGEVATTLSISEFRSTRKIASLNAFPLMYHGAEAELRQNLIRNGRKFMSLGGIYHCDCEGFGYFRTDEGPLKFSTRGRIMVDALAFKNANPNYGKPRVDETSHRGFYAIDFDAERKKMQQDKVKSKGIVPEEMGDEDLLICNPTVLGFSLANKQWGEFPVANIKDIRWDTLAFESLAIPEQKKEMLQALVEGHQSESGHVKFDDVISGKGQGLVLLLHGLPGVGKTLTAEGIAEFQKRPLYVACAGDLSLDPAVLEARLSPILDVVRRWGAVLLLDEADVFLERRSPYNLQHNSLVSVFLRQLEYFQGVMFLTTNRVSTFDEAMQSRVHLALRYDDLNEAAREKVWKTFLQQADATANISPRDLNKLQAHRFNGRQIKNTVWIGFALARNAGEKLAYGHLETAVEANREFELDFKGVGSTENLTSYV</sequence>
<dbReference type="SUPFAM" id="SSF52540">
    <property type="entry name" value="P-loop containing nucleoside triphosphate hydrolases"/>
    <property type="match status" value="1"/>
</dbReference>
<feature type="domain" description="AAA+ ATPase" evidence="2">
    <location>
        <begin position="491"/>
        <end position="616"/>
    </location>
</feature>
<dbReference type="RefSeq" id="XP_033584532.1">
    <property type="nucleotide sequence ID" value="XM_033717299.1"/>
</dbReference>
<evidence type="ECO:0000256" key="1">
    <source>
        <dbReference type="SAM" id="MobiDB-lite"/>
    </source>
</evidence>
<dbReference type="EMBL" id="MU003692">
    <property type="protein sequence ID" value="KAF2817568.1"/>
    <property type="molecule type" value="Genomic_DNA"/>
</dbReference>
<dbReference type="PANTHER" id="PTHR46411:SF1">
    <property type="entry name" value="FAMILY ATPASE, PUTATIVE (AFU_ORTHOLOGUE AFUA_7G05752)-RELATED"/>
    <property type="match status" value="1"/>
</dbReference>
<evidence type="ECO:0000259" key="2">
    <source>
        <dbReference type="SMART" id="SM00382"/>
    </source>
</evidence>
<dbReference type="Pfam" id="PF22942">
    <property type="entry name" value="DUF7025"/>
    <property type="match status" value="1"/>
</dbReference>
<dbReference type="Gene3D" id="3.40.50.300">
    <property type="entry name" value="P-loop containing nucleotide triphosphate hydrolases"/>
    <property type="match status" value="1"/>
</dbReference>
<dbReference type="Pfam" id="PF00004">
    <property type="entry name" value="AAA"/>
    <property type="match status" value="1"/>
</dbReference>
<dbReference type="GO" id="GO:0005524">
    <property type="term" value="F:ATP binding"/>
    <property type="evidence" value="ECO:0007669"/>
    <property type="project" value="InterPro"/>
</dbReference>
<accession>A0A6A6Z9S6</accession>
<dbReference type="GO" id="GO:0016887">
    <property type="term" value="F:ATP hydrolysis activity"/>
    <property type="evidence" value="ECO:0007669"/>
    <property type="project" value="InterPro"/>
</dbReference>
<name>A0A6A6Z9S6_9PEZI</name>
<gene>
    <name evidence="3 5" type="ORF">BDZ99DRAFT_431739</name>
</gene>
<dbReference type="Proteomes" id="UP000504636">
    <property type="component" value="Unplaced"/>
</dbReference>
<dbReference type="InterPro" id="IPR027417">
    <property type="entry name" value="P-loop_NTPase"/>
</dbReference>
<evidence type="ECO:0000313" key="3">
    <source>
        <dbReference type="EMBL" id="KAF2817568.1"/>
    </source>
</evidence>
<protein>
    <submittedName>
        <fullName evidence="3 5">P-loop containing nucleoside triphosphate hydrolase protein</fullName>
    </submittedName>
</protein>
<reference evidence="5" key="3">
    <citation type="submission" date="2025-04" db="UniProtKB">
        <authorList>
            <consortium name="RefSeq"/>
        </authorList>
    </citation>
    <scope>IDENTIFICATION</scope>
    <source>
        <strain evidence="5">CBS 304.34</strain>
    </source>
</reference>
<evidence type="ECO:0000313" key="4">
    <source>
        <dbReference type="Proteomes" id="UP000504636"/>
    </source>
</evidence>
<keyword evidence="4" id="KW-1185">Reference proteome</keyword>
<evidence type="ECO:0000313" key="5">
    <source>
        <dbReference type="RefSeq" id="XP_033584532.1"/>
    </source>
</evidence>